<dbReference type="EMBL" id="WSZM01000117">
    <property type="protein sequence ID" value="KAF4041641.1"/>
    <property type="molecule type" value="Genomic_DNA"/>
</dbReference>
<dbReference type="AlphaFoldDB" id="A0A833SIJ7"/>
<organism evidence="1 3">
    <name type="scientific">Phytophthora infestans</name>
    <name type="common">Potato late blight agent</name>
    <name type="synonym">Botrytis infestans</name>
    <dbReference type="NCBI Taxonomy" id="4787"/>
    <lineage>
        <taxon>Eukaryota</taxon>
        <taxon>Sar</taxon>
        <taxon>Stramenopiles</taxon>
        <taxon>Oomycota</taxon>
        <taxon>Peronosporomycetes</taxon>
        <taxon>Peronosporales</taxon>
        <taxon>Peronosporaceae</taxon>
        <taxon>Phytophthora</taxon>
    </lineage>
</organism>
<reference evidence="1" key="1">
    <citation type="submission" date="2020-04" db="EMBL/GenBank/DDBJ databases">
        <title>Hybrid Assembly of Korean Phytophthora infestans isolates.</title>
        <authorList>
            <person name="Prokchorchik M."/>
            <person name="Lee Y."/>
            <person name="Seo J."/>
            <person name="Cho J.-H."/>
            <person name="Park Y.-E."/>
            <person name="Jang D.-C."/>
            <person name="Im J.-S."/>
            <person name="Choi J.-G."/>
            <person name="Park H.-J."/>
            <person name="Lee G.-B."/>
            <person name="Lee Y.-G."/>
            <person name="Hong S.-Y."/>
            <person name="Cho K."/>
            <person name="Sohn K.H."/>
        </authorList>
    </citation>
    <scope>NUCLEOTIDE SEQUENCE</scope>
    <source>
        <strain evidence="1">KR_1_A1</strain>
        <strain evidence="2">KR_2_A2</strain>
    </source>
</reference>
<evidence type="ECO:0000313" key="3">
    <source>
        <dbReference type="Proteomes" id="UP000602510"/>
    </source>
</evidence>
<sequence>MTPDVATSVGYGPESVMKSWRFLQWFDDVTVELEGLEGSDKVLTATTKTTATFTAETLRNSFPRLYSSHKGSRSAILADKLLGQRFVFHGKTVFNWDHTRGRVSSVQIQNDLLSPMVFMLRSLEDAIQVYQGALMDLNGHVKREGGCSQYINRGHRLP</sequence>
<dbReference type="Proteomes" id="UP000602510">
    <property type="component" value="Unassembled WGS sequence"/>
</dbReference>
<protein>
    <submittedName>
        <fullName evidence="1">Uncharacterized protein</fullName>
    </submittedName>
</protein>
<accession>A0A833SIJ7</accession>
<gene>
    <name evidence="1" type="ORF">GN244_ATG06157</name>
    <name evidence="2" type="ORF">GN958_ATG16991</name>
</gene>
<evidence type="ECO:0000313" key="2">
    <source>
        <dbReference type="EMBL" id="KAF4133654.1"/>
    </source>
</evidence>
<dbReference type="EMBL" id="JAACNO010002359">
    <property type="protein sequence ID" value="KAF4133654.1"/>
    <property type="molecule type" value="Genomic_DNA"/>
</dbReference>
<evidence type="ECO:0000313" key="1">
    <source>
        <dbReference type="EMBL" id="KAF4041641.1"/>
    </source>
</evidence>
<keyword evidence="3" id="KW-1185">Reference proteome</keyword>
<name>A0A833SIJ7_PHYIN</name>
<comment type="caution">
    <text evidence="1">The sequence shown here is derived from an EMBL/GenBank/DDBJ whole genome shotgun (WGS) entry which is preliminary data.</text>
</comment>
<proteinExistence type="predicted"/>
<dbReference type="Proteomes" id="UP000704712">
    <property type="component" value="Unassembled WGS sequence"/>
</dbReference>